<sequence length="156" mass="17866">MKPSPEPGDLRERALRLLARREHSRAELVRKLERAGFSREDIAPLLDAFETKNWLSDRRFADSYVADHRARAGSVKLAYDLRQRGVSDNIIESVLGDNRDSELDRAREVWQKKFGTAPADAAEKARQMRFLQSRGFTPEVIRRTISSGDERARDNG</sequence>
<dbReference type="PANTHER" id="PTHR33602">
    <property type="entry name" value="REGULATORY PROTEIN RECX FAMILY PROTEIN"/>
    <property type="match status" value="1"/>
</dbReference>
<dbReference type="OrthoDB" id="5295441at2"/>
<dbReference type="HAMAP" id="MF_01114">
    <property type="entry name" value="RecX"/>
    <property type="match status" value="1"/>
</dbReference>
<dbReference type="InterPro" id="IPR003783">
    <property type="entry name" value="Regulatory_RecX"/>
</dbReference>
<evidence type="ECO:0000313" key="10">
    <source>
        <dbReference type="Proteomes" id="UP000064243"/>
    </source>
</evidence>
<evidence type="ECO:0000259" key="7">
    <source>
        <dbReference type="Pfam" id="PF21981"/>
    </source>
</evidence>
<dbReference type="NCBIfam" id="NF001055">
    <property type="entry name" value="PRK00117.2-5"/>
    <property type="match status" value="1"/>
</dbReference>
<gene>
    <name evidence="5" type="primary">recX</name>
    <name evidence="9" type="ORF">ABW22_00610</name>
</gene>
<dbReference type="InterPro" id="IPR036388">
    <property type="entry name" value="WH-like_DNA-bd_sf"/>
</dbReference>
<evidence type="ECO:0000256" key="1">
    <source>
        <dbReference type="ARBA" id="ARBA00004496"/>
    </source>
</evidence>
<evidence type="ECO:0000259" key="8">
    <source>
        <dbReference type="Pfam" id="PF21982"/>
    </source>
</evidence>
<dbReference type="STRING" id="1123392.GCA_000376425_01817"/>
<organism evidence="9 10">
    <name type="scientific">Thiobacillus denitrificans</name>
    <dbReference type="NCBI Taxonomy" id="36861"/>
    <lineage>
        <taxon>Bacteria</taxon>
        <taxon>Pseudomonadati</taxon>
        <taxon>Pseudomonadota</taxon>
        <taxon>Betaproteobacteria</taxon>
        <taxon>Nitrosomonadales</taxon>
        <taxon>Thiobacillaceae</taxon>
        <taxon>Thiobacillus</taxon>
    </lineage>
</organism>
<dbReference type="Gene3D" id="1.10.10.10">
    <property type="entry name" value="Winged helix-like DNA-binding domain superfamily/Winged helix DNA-binding domain"/>
    <property type="match status" value="3"/>
</dbReference>
<dbReference type="AlphaFoldDB" id="A0A106BW31"/>
<dbReference type="EMBL" id="LDUG01000002">
    <property type="protein sequence ID" value="KVW99697.1"/>
    <property type="molecule type" value="Genomic_DNA"/>
</dbReference>
<dbReference type="Pfam" id="PF21982">
    <property type="entry name" value="RecX_HTH1"/>
    <property type="match status" value="1"/>
</dbReference>
<comment type="caution">
    <text evidence="9">The sequence shown here is derived from an EMBL/GenBank/DDBJ whole genome shotgun (WGS) entry which is preliminary data.</text>
</comment>
<reference evidence="9 10" key="1">
    <citation type="journal article" date="2015" name="Appl. Environ. Microbiol.">
        <title>Aerobic and Anaerobic Thiosulfate Oxidation by a Cold-Adapted, Subglacial Chemoautotroph.</title>
        <authorList>
            <person name="Harrold Z.R."/>
            <person name="Skidmore M.L."/>
            <person name="Hamilton T.L."/>
            <person name="Desch L."/>
            <person name="Amada K."/>
            <person name="van Gelder W."/>
            <person name="Glover K."/>
            <person name="Roden E.E."/>
            <person name="Boyd E.S."/>
        </authorList>
    </citation>
    <scope>NUCLEOTIDE SEQUENCE [LARGE SCALE GENOMIC DNA]</scope>
    <source>
        <strain evidence="9 10">RG</strain>
    </source>
</reference>
<evidence type="ECO:0000256" key="4">
    <source>
        <dbReference type="ARBA" id="ARBA00022490"/>
    </source>
</evidence>
<evidence type="ECO:0000313" key="9">
    <source>
        <dbReference type="EMBL" id="KVW99697.1"/>
    </source>
</evidence>
<comment type="similarity">
    <text evidence="2 5">Belongs to the RecX family.</text>
</comment>
<name>A0A106BW31_THIDE</name>
<keyword evidence="10" id="KW-1185">Reference proteome</keyword>
<dbReference type="RefSeq" id="WP_059750874.1">
    <property type="nucleotide sequence ID" value="NZ_LDUG01000002.1"/>
</dbReference>
<feature type="domain" description="RecX third three-helical" evidence="7">
    <location>
        <begin position="100"/>
        <end position="144"/>
    </location>
</feature>
<proteinExistence type="inferred from homology"/>
<dbReference type="InterPro" id="IPR053925">
    <property type="entry name" value="RecX_HTH_3rd"/>
</dbReference>
<dbReference type="GO" id="GO:0006282">
    <property type="term" value="P:regulation of DNA repair"/>
    <property type="evidence" value="ECO:0007669"/>
    <property type="project" value="UniProtKB-UniRule"/>
</dbReference>
<dbReference type="PANTHER" id="PTHR33602:SF1">
    <property type="entry name" value="REGULATORY PROTEIN RECX FAMILY PROTEIN"/>
    <property type="match status" value="1"/>
</dbReference>
<dbReference type="Pfam" id="PF02631">
    <property type="entry name" value="RecX_HTH2"/>
    <property type="match status" value="1"/>
</dbReference>
<dbReference type="GO" id="GO:0005737">
    <property type="term" value="C:cytoplasm"/>
    <property type="evidence" value="ECO:0007669"/>
    <property type="project" value="UniProtKB-SubCell"/>
</dbReference>
<protein>
    <recommendedName>
        <fullName evidence="3 5">Regulatory protein RecX</fullName>
    </recommendedName>
</protein>
<dbReference type="Proteomes" id="UP000064243">
    <property type="component" value="Unassembled WGS sequence"/>
</dbReference>
<evidence type="ECO:0000256" key="2">
    <source>
        <dbReference type="ARBA" id="ARBA00009695"/>
    </source>
</evidence>
<comment type="function">
    <text evidence="5">Modulates RecA activity.</text>
</comment>
<comment type="subcellular location">
    <subcellularLocation>
        <location evidence="1 5">Cytoplasm</location>
    </subcellularLocation>
</comment>
<evidence type="ECO:0000259" key="6">
    <source>
        <dbReference type="Pfam" id="PF02631"/>
    </source>
</evidence>
<dbReference type="InterPro" id="IPR053926">
    <property type="entry name" value="RecX_HTH_1st"/>
</dbReference>
<dbReference type="InterPro" id="IPR053924">
    <property type="entry name" value="RecX_HTH_2nd"/>
</dbReference>
<dbReference type="PATRIC" id="fig|36861.3.peg.1156"/>
<dbReference type="Pfam" id="PF21981">
    <property type="entry name" value="RecX_HTH3"/>
    <property type="match status" value="1"/>
</dbReference>
<feature type="domain" description="RecX second three-helical" evidence="6">
    <location>
        <begin position="56"/>
        <end position="95"/>
    </location>
</feature>
<feature type="domain" description="RecX first three-helical" evidence="8">
    <location>
        <begin position="11"/>
        <end position="47"/>
    </location>
</feature>
<evidence type="ECO:0000256" key="5">
    <source>
        <dbReference type="HAMAP-Rule" id="MF_01114"/>
    </source>
</evidence>
<evidence type="ECO:0000256" key="3">
    <source>
        <dbReference type="ARBA" id="ARBA00018111"/>
    </source>
</evidence>
<keyword evidence="4 5" id="KW-0963">Cytoplasm</keyword>
<accession>A0A106BW31</accession>